<organism evidence="1 2">
    <name type="scientific">Pelobates cultripes</name>
    <name type="common">Western spadefoot toad</name>
    <dbReference type="NCBI Taxonomy" id="61616"/>
    <lineage>
        <taxon>Eukaryota</taxon>
        <taxon>Metazoa</taxon>
        <taxon>Chordata</taxon>
        <taxon>Craniata</taxon>
        <taxon>Vertebrata</taxon>
        <taxon>Euteleostomi</taxon>
        <taxon>Amphibia</taxon>
        <taxon>Batrachia</taxon>
        <taxon>Anura</taxon>
        <taxon>Pelobatoidea</taxon>
        <taxon>Pelobatidae</taxon>
        <taxon>Pelobates</taxon>
    </lineage>
</organism>
<protein>
    <submittedName>
        <fullName evidence="1">Uncharacterized protein</fullName>
    </submittedName>
</protein>
<sequence>MVSGPLLPKITQCSIGDIVCSDHAPLTQTLRGPFPLRGQAPWRLNNSLLHDPTFLTQMTQNLEQYFQLNDLPETSPIKPSIRGLLISRASYMKHTANHKHIKLLHTLRDVTNAHTVQPEDTHLKTIVNVTKRINDIPLAKTSYTLQRLKMRHYSQGNMAGETTSTIQNTLPTFGF</sequence>
<dbReference type="EMBL" id="OW240916">
    <property type="protein sequence ID" value="CAH2293705.1"/>
    <property type="molecule type" value="Genomic_DNA"/>
</dbReference>
<evidence type="ECO:0000313" key="2">
    <source>
        <dbReference type="Proteomes" id="UP001295444"/>
    </source>
</evidence>
<reference evidence="1" key="1">
    <citation type="submission" date="2022-03" db="EMBL/GenBank/DDBJ databases">
        <authorList>
            <person name="Alioto T."/>
            <person name="Alioto T."/>
            <person name="Gomez Garrido J."/>
        </authorList>
    </citation>
    <scope>NUCLEOTIDE SEQUENCE</scope>
</reference>
<gene>
    <name evidence="1" type="ORF">PECUL_23A054468</name>
</gene>
<proteinExistence type="predicted"/>
<keyword evidence="2" id="KW-1185">Reference proteome</keyword>
<evidence type="ECO:0000313" key="1">
    <source>
        <dbReference type="EMBL" id="CAH2293705.1"/>
    </source>
</evidence>
<accession>A0AAD1S8R0</accession>
<name>A0AAD1S8R0_PELCU</name>
<dbReference type="Proteomes" id="UP001295444">
    <property type="component" value="Chromosome 05"/>
</dbReference>
<dbReference type="AlphaFoldDB" id="A0AAD1S8R0"/>